<dbReference type="PROSITE" id="PS51257">
    <property type="entry name" value="PROKAR_LIPOPROTEIN"/>
    <property type="match status" value="1"/>
</dbReference>
<dbReference type="SUPFAM" id="SSF48452">
    <property type="entry name" value="TPR-like"/>
    <property type="match status" value="1"/>
</dbReference>
<evidence type="ECO:0000313" key="1">
    <source>
        <dbReference type="EMBL" id="SLM12344.1"/>
    </source>
</evidence>
<accession>A0A3P3XI42</accession>
<protein>
    <recommendedName>
        <fullName evidence="2">Tetratricopeptide repeat protein</fullName>
    </recommendedName>
</protein>
<evidence type="ECO:0008006" key="2">
    <source>
        <dbReference type="Google" id="ProtNLM"/>
    </source>
</evidence>
<dbReference type="InterPro" id="IPR011990">
    <property type="entry name" value="TPR-like_helical_dom_sf"/>
</dbReference>
<sequence length="372" mass="42109">MKSANKGRGVVFVFTSLCVALFLCFALFLSSCSNDLLAPLGIGSNDFSISNKAQAKDLRDALEILHSPRLKKSGYYPVQRMLAARRISTILIEDGQQARAARFLSSLAEEHDAYEAWYLFAAGAVYESMGSAPIARILYERIIETVPDMTIDGQSIHRTCLVKLIDSDNPPEKKTAWFKEFIQRFPDADEIGPFHFLLAKEYEALGQWTQAIEEYRRFLPYFGVSVPGYSDAHDYARKMVEFNDSPKDWTYADLGELVAGIRKAIAARSPQTLRKYMSKAGFFAMSWYKEGGEDSNSNVLFNFSNFMTKGPIYVAPALDPSFNDSEAFLRTSGWTGYIPVWYLCFRKVNFPADPKVHGNWEWAGIYFGEKMQ</sequence>
<name>A0A3P3XI42_9SPIR</name>
<gene>
    <name evidence="1" type="ORF">SPIROBIBN47_240065</name>
</gene>
<dbReference type="Gene3D" id="1.25.40.10">
    <property type="entry name" value="Tetratricopeptide repeat domain"/>
    <property type="match status" value="1"/>
</dbReference>
<reference evidence="1" key="1">
    <citation type="submission" date="2017-02" db="EMBL/GenBank/DDBJ databases">
        <authorList>
            <person name="Regsiter A."/>
            <person name="William W."/>
        </authorList>
    </citation>
    <scope>NUCLEOTIDE SEQUENCE</scope>
    <source>
        <strain evidence="1">Bib</strain>
    </source>
</reference>
<dbReference type="EMBL" id="FWDM01000017">
    <property type="protein sequence ID" value="SLM12344.1"/>
    <property type="molecule type" value="Genomic_DNA"/>
</dbReference>
<dbReference type="AlphaFoldDB" id="A0A3P3XI42"/>
<organism evidence="1">
    <name type="scientific">uncultured spirochete</name>
    <dbReference type="NCBI Taxonomy" id="156406"/>
    <lineage>
        <taxon>Bacteria</taxon>
        <taxon>Pseudomonadati</taxon>
        <taxon>Spirochaetota</taxon>
        <taxon>Spirochaetia</taxon>
        <taxon>Spirochaetales</taxon>
        <taxon>environmental samples</taxon>
    </lineage>
</organism>
<proteinExistence type="predicted"/>